<evidence type="ECO:0000259" key="1">
    <source>
        <dbReference type="Pfam" id="PF03190"/>
    </source>
</evidence>
<proteinExistence type="predicted"/>
<evidence type="ECO:0000313" key="3">
    <source>
        <dbReference type="Proteomes" id="UP001150925"/>
    </source>
</evidence>
<name>A0A9W8AQU1_9FUNG</name>
<comment type="caution">
    <text evidence="2">The sequence shown here is derived from an EMBL/GenBank/DDBJ whole genome shotgun (WGS) entry which is preliminary data.</text>
</comment>
<dbReference type="Proteomes" id="UP001150925">
    <property type="component" value="Unassembled WGS sequence"/>
</dbReference>
<protein>
    <recommendedName>
        <fullName evidence="1">Spermatogenesis-associated protein 20-like TRX domain-containing protein</fullName>
    </recommendedName>
</protein>
<dbReference type="Pfam" id="PF03190">
    <property type="entry name" value="Thioredox_DsbH"/>
    <property type="match status" value="1"/>
</dbReference>
<dbReference type="OrthoDB" id="1923667at2759"/>
<organism evidence="2 3">
    <name type="scientific">Dispira parvispora</name>
    <dbReference type="NCBI Taxonomy" id="1520584"/>
    <lineage>
        <taxon>Eukaryota</taxon>
        <taxon>Fungi</taxon>
        <taxon>Fungi incertae sedis</taxon>
        <taxon>Zoopagomycota</taxon>
        <taxon>Kickxellomycotina</taxon>
        <taxon>Dimargaritomycetes</taxon>
        <taxon>Dimargaritales</taxon>
        <taxon>Dimargaritaceae</taxon>
        <taxon>Dispira</taxon>
    </lineage>
</organism>
<dbReference type="GO" id="GO:0005975">
    <property type="term" value="P:carbohydrate metabolic process"/>
    <property type="evidence" value="ECO:0007669"/>
    <property type="project" value="InterPro"/>
</dbReference>
<feature type="domain" description="Spermatogenesis-associated protein 20-like TRX" evidence="1">
    <location>
        <begin position="1"/>
        <end position="72"/>
    </location>
</feature>
<dbReference type="PANTHER" id="PTHR42899:SF1">
    <property type="entry name" value="SPERMATOGENESIS-ASSOCIATED PROTEIN 20"/>
    <property type="match status" value="1"/>
</dbReference>
<evidence type="ECO:0000313" key="2">
    <source>
        <dbReference type="EMBL" id="KAJ1958035.1"/>
    </source>
</evidence>
<dbReference type="EMBL" id="JANBPY010001848">
    <property type="protein sequence ID" value="KAJ1958035.1"/>
    <property type="molecule type" value="Genomic_DNA"/>
</dbReference>
<dbReference type="SUPFAM" id="SSF48208">
    <property type="entry name" value="Six-hairpin glycosidases"/>
    <property type="match status" value="1"/>
</dbReference>
<reference evidence="2" key="1">
    <citation type="submission" date="2022-07" db="EMBL/GenBank/DDBJ databases">
        <title>Phylogenomic reconstructions and comparative analyses of Kickxellomycotina fungi.</title>
        <authorList>
            <person name="Reynolds N.K."/>
            <person name="Stajich J.E."/>
            <person name="Barry K."/>
            <person name="Grigoriev I.V."/>
            <person name="Crous P."/>
            <person name="Smith M.E."/>
        </authorList>
    </citation>
    <scope>NUCLEOTIDE SEQUENCE</scope>
    <source>
        <strain evidence="2">RSA 1196</strain>
    </source>
</reference>
<dbReference type="InterPro" id="IPR024705">
    <property type="entry name" value="Ssp411"/>
</dbReference>
<dbReference type="PIRSF" id="PIRSF006402">
    <property type="entry name" value="UCP006402_thioredoxin"/>
    <property type="match status" value="1"/>
</dbReference>
<accession>A0A9W8AQU1</accession>
<gene>
    <name evidence="2" type="ORF">IWQ62_004970</name>
</gene>
<keyword evidence="3" id="KW-1185">Reference proteome</keyword>
<dbReference type="InterPro" id="IPR004879">
    <property type="entry name" value="Ssp411-like_TRX"/>
</dbReference>
<dbReference type="Gene3D" id="3.40.30.10">
    <property type="entry name" value="Glutaredoxin"/>
    <property type="match status" value="1"/>
</dbReference>
<dbReference type="InterPro" id="IPR008928">
    <property type="entry name" value="6-hairpin_glycosidase_sf"/>
</dbReference>
<dbReference type="PANTHER" id="PTHR42899">
    <property type="entry name" value="SPERMATOGENESIS-ASSOCIATED PROTEIN 20"/>
    <property type="match status" value="1"/>
</dbReference>
<dbReference type="AlphaFoldDB" id="A0A9W8AQU1"/>
<sequence>MTYVQATTGGGGWPMSVFLTPDLHPFFGGTYFPPKDRFNTPGFTTILHHLDALWRQKGDKVRESSARIMGQLQAALAGTAPEKSPESKGETFAATSQAEAEHALLGWTVVDRAYRALTDSFDSKLGGFTRAPKFPTPVTLDFLLALYEHRHLTSYPSLDQLRHFSPEELQGIQTRLLRTNGTELSKIKADGDSVVQMHTQLQARQRQCDQALAMTQLTLRCIAWGGIHDHVGRGFHRYSVDGEWHVPHFEKMLYDQAQLVHTFTQLYALTGNSELAATVHDIIAYVRQDLTSPEGGFYSAEDADSLPTPDSTKKLEGAFYVWTIEELESVLGVGPAALFAYHYDVKPKGNVDKHKDPHGDLAGKNVLIRRHDNQATLGYYQSQSQTTLAEVQLEPPTEVGLDAFLENCRDKLIAYRDAHRPRPHRDNKVVTCWNGLMISGCARAAAVLDQPTYCNLAIGAAEFIRSHLYRADAPNPLLRSWFEGPSTVHGFADDYAFLIRGLLDLYEATLDIQWLTWARDLQSVQDRLFWDNSKDDSAGGYFFTTGTDDTIILRFKDDHDGAEPSYNSVSVGNLMRLYGYFNQDMYKTRAEQTLRASRGQLDEFPQSSPAMLTGLMQILRGNTEIIVASAQGNSDPMVQSFLREIYRQPIPNRVLMMVGPEPNELTRCNPVAHEIQAELAKALESGGEPSAVTPKVYICENFTCGLPITSLEALHTRLKAL</sequence>